<proteinExistence type="predicted"/>
<sequence length="83" mass="9913">MNQEQRATEFAVFCIENTATRLQCTGFEVFQELQRTDGIKRFLFPSYPILHTQSKEYIVDEVLEYISRHNPTFVELHRKEEQS</sequence>
<evidence type="ECO:0000313" key="2">
    <source>
        <dbReference type="EMBL" id="RGK87442.1"/>
    </source>
</evidence>
<dbReference type="AlphaFoldDB" id="A0A3E4Q5I6"/>
<reference evidence="2 3" key="1">
    <citation type="submission" date="2018-08" db="EMBL/GenBank/DDBJ databases">
        <title>A genome reference for cultivated species of the human gut microbiota.</title>
        <authorList>
            <person name="Zou Y."/>
            <person name="Xue W."/>
            <person name="Luo G."/>
        </authorList>
    </citation>
    <scope>NUCLEOTIDE SEQUENCE [LARGE SCALE GENOMIC DNA]</scope>
    <source>
        <strain evidence="2 3">TF09-22</strain>
    </source>
</reference>
<dbReference type="RefSeq" id="WP_081106161.1">
    <property type="nucleotide sequence ID" value="NZ_CAXTGQ010000005.1"/>
</dbReference>
<protein>
    <submittedName>
        <fullName evidence="2">DUF3791 domain-containing protein</fullName>
    </submittedName>
</protein>
<gene>
    <name evidence="2" type="ORF">DXC91_06485</name>
    <name evidence="1" type="ORF">GAP47_03525</name>
</gene>
<dbReference type="InterPro" id="IPR024269">
    <property type="entry name" value="DUF3791"/>
</dbReference>
<dbReference type="Proteomes" id="UP000462376">
    <property type="component" value="Unassembled WGS sequence"/>
</dbReference>
<dbReference type="Proteomes" id="UP000260874">
    <property type="component" value="Unassembled WGS sequence"/>
</dbReference>
<dbReference type="Pfam" id="PF12668">
    <property type="entry name" value="DUF3791"/>
    <property type="match status" value="1"/>
</dbReference>
<name>A0A3E4Q5I6_BACUN</name>
<accession>A0A3E4Q5I6</accession>
<dbReference type="EMBL" id="QSRB01000003">
    <property type="protein sequence ID" value="RGK87442.1"/>
    <property type="molecule type" value="Genomic_DNA"/>
</dbReference>
<evidence type="ECO:0000313" key="4">
    <source>
        <dbReference type="Proteomes" id="UP000462376"/>
    </source>
</evidence>
<evidence type="ECO:0000313" key="3">
    <source>
        <dbReference type="Proteomes" id="UP000260874"/>
    </source>
</evidence>
<dbReference type="EMBL" id="WCTL01000002">
    <property type="protein sequence ID" value="KAB4240236.1"/>
    <property type="molecule type" value="Genomic_DNA"/>
</dbReference>
<reference evidence="1 4" key="2">
    <citation type="journal article" date="2019" name="Nat. Med.">
        <title>A library of human gut bacterial isolates paired with longitudinal multiomics data enables mechanistic microbiome research.</title>
        <authorList>
            <person name="Poyet M."/>
            <person name="Groussin M."/>
            <person name="Gibbons S.M."/>
            <person name="Avila-Pacheco J."/>
            <person name="Jiang X."/>
            <person name="Kearney S.M."/>
            <person name="Perrotta A.R."/>
            <person name="Berdy B."/>
            <person name="Zhao S."/>
            <person name="Lieberman T.D."/>
            <person name="Swanson P.K."/>
            <person name="Smith M."/>
            <person name="Roesemann S."/>
            <person name="Alexander J.E."/>
            <person name="Rich S.A."/>
            <person name="Livny J."/>
            <person name="Vlamakis H."/>
            <person name="Clish C."/>
            <person name="Bullock K."/>
            <person name="Deik A."/>
            <person name="Scott J."/>
            <person name="Pierce K.A."/>
            <person name="Xavier R.J."/>
            <person name="Alm E.J."/>
        </authorList>
    </citation>
    <scope>NUCLEOTIDE SEQUENCE [LARGE SCALE GENOMIC DNA]</scope>
    <source>
        <strain evidence="1 4">BIOML-A5</strain>
    </source>
</reference>
<organism evidence="2 3">
    <name type="scientific">Bacteroides uniformis</name>
    <dbReference type="NCBI Taxonomy" id="820"/>
    <lineage>
        <taxon>Bacteria</taxon>
        <taxon>Pseudomonadati</taxon>
        <taxon>Bacteroidota</taxon>
        <taxon>Bacteroidia</taxon>
        <taxon>Bacteroidales</taxon>
        <taxon>Bacteroidaceae</taxon>
        <taxon>Bacteroides</taxon>
    </lineage>
</organism>
<evidence type="ECO:0000313" key="1">
    <source>
        <dbReference type="EMBL" id="KAB4240236.1"/>
    </source>
</evidence>
<comment type="caution">
    <text evidence="2">The sequence shown here is derived from an EMBL/GenBank/DDBJ whole genome shotgun (WGS) entry which is preliminary data.</text>
</comment>